<evidence type="ECO:0000313" key="2">
    <source>
        <dbReference type="EMBL" id="TBU31110.1"/>
    </source>
</evidence>
<sequence>MHVTVLLWSKNDQLARSEVVEVSTKTPTIRLTDLRIIRAVDDDVAFVKMFDVENGTWKAIRIVEDGIKLPGAMSTLLVRVGGVTSCPEFGAELEEIYRSLEFPRYTPTTPPTTLITPITKQWLVEIRVVFWDKVCGSSRHVVIRTIPGATSFAQDGSLPKVFNISTTRRFKIDWSVDTTIEQYLGGRMAAQMWSLEDIRWETIDMYAESLLPQEQKSVLLRGIGVQFTVGLGREIVALEAQVERFRAQDEEPLLDEGLYEYSPPRRLRQKRAATQSAPAITHTVPAPGGGERGNAAVGLSDGDPAKHVANEDAPSRLKRDGSVKDSRKEALEGNELGSGSNAADQTKGAGDGSRGGDIVGTKRRRVTYAGIPEGVEQAQRWKKRCGMPLGDVVHERGDVLPSDLFSTDKILGGSADQPIDVDAI</sequence>
<evidence type="ECO:0000256" key="1">
    <source>
        <dbReference type="SAM" id="MobiDB-lite"/>
    </source>
</evidence>
<feature type="compositionally biased region" description="Basic and acidic residues" evidence="1">
    <location>
        <begin position="303"/>
        <end position="331"/>
    </location>
</feature>
<dbReference type="AlphaFoldDB" id="A0A4Q9MT97"/>
<proteinExistence type="predicted"/>
<dbReference type="OrthoDB" id="10502222at2759"/>
<dbReference type="Proteomes" id="UP000292957">
    <property type="component" value="Unassembled WGS sequence"/>
</dbReference>
<protein>
    <submittedName>
        <fullName evidence="2">Uncharacterized protein</fullName>
    </submittedName>
</protein>
<accession>A0A4Q9MT97</accession>
<gene>
    <name evidence="2" type="ORF">BD311DRAFT_804881</name>
</gene>
<feature type="region of interest" description="Disordered" evidence="1">
    <location>
        <begin position="267"/>
        <end position="363"/>
    </location>
</feature>
<feature type="compositionally biased region" description="Gly residues" evidence="1">
    <location>
        <begin position="349"/>
        <end position="358"/>
    </location>
</feature>
<dbReference type="EMBL" id="ML143401">
    <property type="protein sequence ID" value="TBU31110.1"/>
    <property type="molecule type" value="Genomic_DNA"/>
</dbReference>
<reference evidence="2" key="1">
    <citation type="submission" date="2019-01" db="EMBL/GenBank/DDBJ databases">
        <title>Draft genome sequences of three monokaryotic isolates of the white-rot basidiomycete fungus Dichomitus squalens.</title>
        <authorList>
            <consortium name="DOE Joint Genome Institute"/>
            <person name="Lopez S.C."/>
            <person name="Andreopoulos B."/>
            <person name="Pangilinan J."/>
            <person name="Lipzen A."/>
            <person name="Riley R."/>
            <person name="Ahrendt S."/>
            <person name="Ng V."/>
            <person name="Barry K."/>
            <person name="Daum C."/>
            <person name="Grigoriev I.V."/>
            <person name="Hilden K.S."/>
            <person name="Makela M.R."/>
            <person name="de Vries R.P."/>
        </authorList>
    </citation>
    <scope>NUCLEOTIDE SEQUENCE [LARGE SCALE GENOMIC DNA]</scope>
    <source>
        <strain evidence="2">OM18370.1</strain>
    </source>
</reference>
<organism evidence="2">
    <name type="scientific">Dichomitus squalens</name>
    <dbReference type="NCBI Taxonomy" id="114155"/>
    <lineage>
        <taxon>Eukaryota</taxon>
        <taxon>Fungi</taxon>
        <taxon>Dikarya</taxon>
        <taxon>Basidiomycota</taxon>
        <taxon>Agaricomycotina</taxon>
        <taxon>Agaricomycetes</taxon>
        <taxon>Polyporales</taxon>
        <taxon>Polyporaceae</taxon>
        <taxon>Dichomitus</taxon>
    </lineage>
</organism>
<name>A0A4Q9MT97_9APHY</name>